<dbReference type="PANTHER" id="PTHR42861">
    <property type="entry name" value="CALCIUM-TRANSPORTING ATPASE"/>
    <property type="match status" value="1"/>
</dbReference>
<feature type="transmembrane region" description="Helical" evidence="9">
    <location>
        <begin position="686"/>
        <end position="707"/>
    </location>
</feature>
<dbReference type="SFLD" id="SFLDG00002">
    <property type="entry name" value="C1.7:_P-type_atpase_like"/>
    <property type="match status" value="1"/>
</dbReference>
<feature type="transmembrane region" description="Helical" evidence="9">
    <location>
        <begin position="746"/>
        <end position="768"/>
    </location>
</feature>
<evidence type="ECO:0000256" key="9">
    <source>
        <dbReference type="SAM" id="Phobius"/>
    </source>
</evidence>
<dbReference type="STRING" id="394096.DB31_8409"/>
<dbReference type="PATRIC" id="fig|394096.3.peg.4450"/>
<keyword evidence="3" id="KW-0547">Nucleotide-binding</keyword>
<evidence type="ECO:0000313" key="12">
    <source>
        <dbReference type="EMBL" id="KFE67056.1"/>
    </source>
</evidence>
<evidence type="ECO:0000256" key="1">
    <source>
        <dbReference type="ARBA" id="ARBA00004141"/>
    </source>
</evidence>
<evidence type="ECO:0000259" key="10">
    <source>
        <dbReference type="Pfam" id="PF00122"/>
    </source>
</evidence>
<dbReference type="InterPro" id="IPR006068">
    <property type="entry name" value="ATPase_P-typ_cation-transptr_C"/>
</dbReference>
<dbReference type="InterPro" id="IPR023299">
    <property type="entry name" value="ATPase_P-typ_cyto_dom_N"/>
</dbReference>
<name>A0A085WH93_9BACT</name>
<dbReference type="InterPro" id="IPR001757">
    <property type="entry name" value="P_typ_ATPase"/>
</dbReference>
<evidence type="ECO:0000256" key="2">
    <source>
        <dbReference type="ARBA" id="ARBA00022692"/>
    </source>
</evidence>
<dbReference type="Pfam" id="PF00702">
    <property type="entry name" value="Hydrolase"/>
    <property type="match status" value="1"/>
</dbReference>
<dbReference type="SUPFAM" id="SSF81653">
    <property type="entry name" value="Calcium ATPase, transduction domain A"/>
    <property type="match status" value="1"/>
</dbReference>
<dbReference type="Gene3D" id="1.20.1110.10">
    <property type="entry name" value="Calcium-transporting ATPase, transmembrane domain"/>
    <property type="match status" value="2"/>
</dbReference>
<evidence type="ECO:0000256" key="4">
    <source>
        <dbReference type="ARBA" id="ARBA00022840"/>
    </source>
</evidence>
<dbReference type="InterPro" id="IPR023214">
    <property type="entry name" value="HAD_sf"/>
</dbReference>
<dbReference type="EMBL" id="JMCB01000008">
    <property type="protein sequence ID" value="KFE67056.1"/>
    <property type="molecule type" value="Genomic_DNA"/>
</dbReference>
<dbReference type="PROSITE" id="PS00154">
    <property type="entry name" value="ATPASE_E1_E2"/>
    <property type="match status" value="1"/>
</dbReference>
<keyword evidence="5" id="KW-1278">Translocase</keyword>
<sequence>MAARRQRYGRNNILEAPSYTWAELCRNTVSDPMLWFLVCTSVLYLVLGQPVEGWTLLAAIVPLAGMDAWLHHRTRASMEGLSHQLAEHAVVLREGTLQRVEATDVVVGDLVEVAAGEPFPADGLVVAGEGLQTEESSLTGESQPVRKRPLRGELPPGNDPLVEWTHWGLAGTRLLTGRAVLRAVFTGEETLYGRITRTATRHQRARTPLQAAVQGLVAILLAAAASFCGVLAFVRWRQGYGWLDAMVSAATLAVAALPEEFPVALTFFLGSGVYRLARRRALVKRAVSVENIGRVTCICMDKTGTLTEGQLRVASCLPMAQVSPARLLHAASRASRPENGDPLDGAIAAAASAQGPTAPPSEVLALFPFTEERRRETAVVREDDGLWAFTKGSPEVVLAACTLSPEERAEWRHEVEAQAAQGRKVIACAEQRLDAHGWLGGEPLRGLRFLGLVVCADPVRPGVAESIAACHRAGIHLVMVTGDHPETARAVAREIGLGGEAPSLLLGEELEARLSQTGGVLPRNLDIIARTLPAQKLELVRALQASGEVVAVTGDGVNDVPALQAADVGIAMGERGTRSAREVASIVLLDDNLHSIVGAIAEGRQLFHNLRTSFQYLLLIHIPLVVTAALIPLAGYPLLYMPIHVIWLELIIHPTALLAFQDAASPEALRPSERPVQVRFFSRGDWAAVCVSSVVLVGVMVLGYEWSLGGHRNVEHARAMAMVALTVASAGFCALLSGLRTRLAKLICAATLASALVLVQVPALARLLHLSPLHVMDWGWAIAGGAMACLPLLPRLFLPWQRPRPTPQVPPGTPRPSRRSGFKWPRQTHG</sequence>
<feature type="transmembrane region" description="Helical" evidence="9">
    <location>
        <begin position="616"/>
        <end position="639"/>
    </location>
</feature>
<dbReference type="PRINTS" id="PR00119">
    <property type="entry name" value="CATATPASE"/>
</dbReference>
<organism evidence="12 13">
    <name type="scientific">Hyalangium minutum</name>
    <dbReference type="NCBI Taxonomy" id="394096"/>
    <lineage>
        <taxon>Bacteria</taxon>
        <taxon>Pseudomonadati</taxon>
        <taxon>Myxococcota</taxon>
        <taxon>Myxococcia</taxon>
        <taxon>Myxococcales</taxon>
        <taxon>Cystobacterineae</taxon>
        <taxon>Archangiaceae</taxon>
        <taxon>Hyalangium</taxon>
    </lineage>
</organism>
<evidence type="ECO:0000256" key="7">
    <source>
        <dbReference type="ARBA" id="ARBA00023136"/>
    </source>
</evidence>
<dbReference type="GO" id="GO:0016020">
    <property type="term" value="C:membrane"/>
    <property type="evidence" value="ECO:0007669"/>
    <property type="project" value="UniProtKB-SubCell"/>
</dbReference>
<feature type="domain" description="Cation-transporting P-type ATPase C-terminal" evidence="11">
    <location>
        <begin position="638"/>
        <end position="789"/>
    </location>
</feature>
<comment type="caution">
    <text evidence="12">The sequence shown here is derived from an EMBL/GenBank/DDBJ whole genome shotgun (WGS) entry which is preliminary data.</text>
</comment>
<dbReference type="SUPFAM" id="SSF56784">
    <property type="entry name" value="HAD-like"/>
    <property type="match status" value="1"/>
</dbReference>
<dbReference type="Pfam" id="PF00689">
    <property type="entry name" value="Cation_ATPase_C"/>
    <property type="match status" value="1"/>
</dbReference>
<feature type="compositionally biased region" description="Basic residues" evidence="8">
    <location>
        <begin position="816"/>
        <end position="830"/>
    </location>
</feature>
<feature type="transmembrane region" description="Helical" evidence="9">
    <location>
        <begin position="211"/>
        <end position="234"/>
    </location>
</feature>
<accession>A0A085WH93</accession>
<reference evidence="12 13" key="1">
    <citation type="submission" date="2014-04" db="EMBL/GenBank/DDBJ databases">
        <title>Genome assembly of Hyalangium minutum DSM 14724.</title>
        <authorList>
            <person name="Sharma G."/>
            <person name="Subramanian S."/>
        </authorList>
    </citation>
    <scope>NUCLEOTIDE SEQUENCE [LARGE SCALE GENOMIC DNA]</scope>
    <source>
        <strain evidence="12 13">DSM 14724</strain>
    </source>
</reference>
<dbReference type="Gene3D" id="2.70.150.10">
    <property type="entry name" value="Calcium-transporting ATPase, cytoplasmic transduction domain A"/>
    <property type="match status" value="1"/>
</dbReference>
<dbReference type="Pfam" id="PF00122">
    <property type="entry name" value="E1-E2_ATPase"/>
    <property type="match status" value="1"/>
</dbReference>
<dbReference type="InterPro" id="IPR018303">
    <property type="entry name" value="ATPase_P-typ_P_site"/>
</dbReference>
<evidence type="ECO:0000256" key="3">
    <source>
        <dbReference type="ARBA" id="ARBA00022741"/>
    </source>
</evidence>
<keyword evidence="6 9" id="KW-1133">Transmembrane helix</keyword>
<dbReference type="SUPFAM" id="SSF81665">
    <property type="entry name" value="Calcium ATPase, transmembrane domain M"/>
    <property type="match status" value="1"/>
</dbReference>
<dbReference type="InterPro" id="IPR036412">
    <property type="entry name" value="HAD-like_sf"/>
</dbReference>
<evidence type="ECO:0000256" key="6">
    <source>
        <dbReference type="ARBA" id="ARBA00022989"/>
    </source>
</evidence>
<keyword evidence="2 9" id="KW-0812">Transmembrane</keyword>
<feature type="region of interest" description="Disordered" evidence="8">
    <location>
        <begin position="134"/>
        <end position="154"/>
    </location>
</feature>
<keyword evidence="7 9" id="KW-0472">Membrane</keyword>
<feature type="region of interest" description="Disordered" evidence="8">
    <location>
        <begin position="804"/>
        <end position="830"/>
    </location>
</feature>
<proteinExistence type="predicted"/>
<feature type="compositionally biased region" description="Pro residues" evidence="8">
    <location>
        <begin position="804"/>
        <end position="814"/>
    </location>
</feature>
<dbReference type="InterPro" id="IPR059000">
    <property type="entry name" value="ATPase_P-type_domA"/>
</dbReference>
<evidence type="ECO:0000259" key="11">
    <source>
        <dbReference type="Pfam" id="PF00689"/>
    </source>
</evidence>
<dbReference type="InterPro" id="IPR044492">
    <property type="entry name" value="P_typ_ATPase_HD_dom"/>
</dbReference>
<dbReference type="SFLD" id="SFLDS00003">
    <property type="entry name" value="Haloacid_Dehalogenase"/>
    <property type="match status" value="1"/>
</dbReference>
<dbReference type="Proteomes" id="UP000028725">
    <property type="component" value="Unassembled WGS sequence"/>
</dbReference>
<dbReference type="SUPFAM" id="SSF81660">
    <property type="entry name" value="Metal cation-transporting ATPase, ATP-binding domain N"/>
    <property type="match status" value="1"/>
</dbReference>
<dbReference type="AlphaFoldDB" id="A0A085WH93"/>
<feature type="transmembrane region" description="Helical" evidence="9">
    <location>
        <begin position="780"/>
        <end position="798"/>
    </location>
</feature>
<dbReference type="InterPro" id="IPR023298">
    <property type="entry name" value="ATPase_P-typ_TM_dom_sf"/>
</dbReference>
<protein>
    <submittedName>
        <fullName evidence="12">Cation transport ATPase</fullName>
    </submittedName>
</protein>
<dbReference type="GO" id="GO:0005524">
    <property type="term" value="F:ATP binding"/>
    <property type="evidence" value="ECO:0007669"/>
    <property type="project" value="UniProtKB-KW"/>
</dbReference>
<feature type="transmembrane region" description="Helical" evidence="9">
    <location>
        <begin position="645"/>
        <end position="665"/>
    </location>
</feature>
<dbReference type="Gene3D" id="3.40.50.1000">
    <property type="entry name" value="HAD superfamily/HAD-like"/>
    <property type="match status" value="2"/>
</dbReference>
<dbReference type="SFLD" id="SFLDF00027">
    <property type="entry name" value="p-type_atpase"/>
    <property type="match status" value="1"/>
</dbReference>
<dbReference type="Gene3D" id="3.40.1110.10">
    <property type="entry name" value="Calcium-transporting ATPase, cytoplasmic domain N"/>
    <property type="match status" value="2"/>
</dbReference>
<feature type="transmembrane region" description="Helical" evidence="9">
    <location>
        <begin position="719"/>
        <end position="739"/>
    </location>
</feature>
<gene>
    <name evidence="12" type="ORF">DB31_8409</name>
</gene>
<comment type="subcellular location">
    <subcellularLocation>
        <location evidence="1">Membrane</location>
        <topology evidence="1">Multi-pass membrane protein</topology>
    </subcellularLocation>
</comment>
<dbReference type="GO" id="GO:0016887">
    <property type="term" value="F:ATP hydrolysis activity"/>
    <property type="evidence" value="ECO:0007669"/>
    <property type="project" value="InterPro"/>
</dbReference>
<evidence type="ECO:0000256" key="5">
    <source>
        <dbReference type="ARBA" id="ARBA00022967"/>
    </source>
</evidence>
<evidence type="ECO:0000313" key="13">
    <source>
        <dbReference type="Proteomes" id="UP000028725"/>
    </source>
</evidence>
<keyword evidence="4" id="KW-0067">ATP-binding</keyword>
<feature type="transmembrane region" description="Helical" evidence="9">
    <location>
        <begin position="246"/>
        <end position="270"/>
    </location>
</feature>
<dbReference type="NCBIfam" id="TIGR01494">
    <property type="entry name" value="ATPase_P-type"/>
    <property type="match status" value="2"/>
</dbReference>
<keyword evidence="13" id="KW-1185">Reference proteome</keyword>
<feature type="domain" description="P-type ATPase A" evidence="10">
    <location>
        <begin position="86"/>
        <end position="198"/>
    </location>
</feature>
<evidence type="ECO:0000256" key="8">
    <source>
        <dbReference type="SAM" id="MobiDB-lite"/>
    </source>
</evidence>
<dbReference type="InterPro" id="IPR008250">
    <property type="entry name" value="ATPase_P-typ_transduc_dom_A_sf"/>
</dbReference>